<protein>
    <submittedName>
        <fullName evidence="1">Uncharacterized protein</fullName>
    </submittedName>
</protein>
<organism evidence="1 2">
    <name type="scientific">Seminavis robusta</name>
    <dbReference type="NCBI Taxonomy" id="568900"/>
    <lineage>
        <taxon>Eukaryota</taxon>
        <taxon>Sar</taxon>
        <taxon>Stramenopiles</taxon>
        <taxon>Ochrophyta</taxon>
        <taxon>Bacillariophyta</taxon>
        <taxon>Bacillariophyceae</taxon>
        <taxon>Bacillariophycidae</taxon>
        <taxon>Naviculales</taxon>
        <taxon>Naviculaceae</taxon>
        <taxon>Seminavis</taxon>
    </lineage>
</organism>
<evidence type="ECO:0000313" key="2">
    <source>
        <dbReference type="Proteomes" id="UP001153069"/>
    </source>
</evidence>
<dbReference type="EMBL" id="CAICTM010000389">
    <property type="protein sequence ID" value="CAB9509462.1"/>
    <property type="molecule type" value="Genomic_DNA"/>
</dbReference>
<comment type="caution">
    <text evidence="1">The sequence shown here is derived from an EMBL/GenBank/DDBJ whole genome shotgun (WGS) entry which is preliminary data.</text>
</comment>
<evidence type="ECO:0000313" key="1">
    <source>
        <dbReference type="EMBL" id="CAB9509462.1"/>
    </source>
</evidence>
<sequence>MAPKTIIQLNEDAIFFLKDGDHQRTTSTLLTAFTFLDSVTTMSAQHAQLDPAFGFKRKLPPIASFEIPETPVPHGYHVGNDLFTYYNRALSVPACMGDMSYESNTRLSAIIQYNLGLAYHRAGIQENSTAQLSKALQLYEGAYFTIERVKDRVHMEDVFVLLLGIFFNMTHIHCNSFNLTECNHCMDWMKIALASRECVTLREDDYLFFSTNISLLSIQMPHLAPAA</sequence>
<reference evidence="1" key="1">
    <citation type="submission" date="2020-06" db="EMBL/GenBank/DDBJ databases">
        <authorList>
            <consortium name="Plant Systems Biology data submission"/>
        </authorList>
    </citation>
    <scope>NUCLEOTIDE SEQUENCE</scope>
    <source>
        <strain evidence="1">D6</strain>
    </source>
</reference>
<name>A0A9N8DUY7_9STRA</name>
<proteinExistence type="predicted"/>
<accession>A0A9N8DUY7</accession>
<gene>
    <name evidence="1" type="ORF">SEMRO_390_G132980.1</name>
</gene>
<dbReference type="AlphaFoldDB" id="A0A9N8DUY7"/>
<dbReference type="Proteomes" id="UP001153069">
    <property type="component" value="Unassembled WGS sequence"/>
</dbReference>
<keyword evidence="2" id="KW-1185">Reference proteome</keyword>